<feature type="compositionally biased region" description="Basic and acidic residues" evidence="2">
    <location>
        <begin position="45"/>
        <end position="58"/>
    </location>
</feature>
<dbReference type="EMBL" id="BPQP01000067">
    <property type="protein sequence ID" value="GJD96737.1"/>
    <property type="molecule type" value="Genomic_DNA"/>
</dbReference>
<gene>
    <name evidence="3" type="ORF">OCOJLMKI_3962</name>
</gene>
<dbReference type="Proteomes" id="UP001055125">
    <property type="component" value="Unassembled WGS sequence"/>
</dbReference>
<sequence length="173" mass="18957">MSDQGLKESVSGSAASWIVRGRTGAALQASEKVVSFIPPAGESPRATEEVRSSPKSPRDWSTAIDLIQEASEAIRISEERATELEGHLRQITAEASEEMRRLEAHIAAGEQRLLKAEERIRRAEARAEEAEAWLVRLHDAVIGAFRRPPAVITVDRASDAADEEETTTQQTSD</sequence>
<name>A0ABQ4S3I9_9HYPH</name>
<reference evidence="3" key="1">
    <citation type="journal article" date="2021" name="Front. Microbiol.">
        <title>Comprehensive Comparative Genomics and Phenotyping of Methylobacterium Species.</title>
        <authorList>
            <person name="Alessa O."/>
            <person name="Ogura Y."/>
            <person name="Fujitani Y."/>
            <person name="Takami H."/>
            <person name="Hayashi T."/>
            <person name="Sahin N."/>
            <person name="Tani A."/>
        </authorList>
    </citation>
    <scope>NUCLEOTIDE SEQUENCE</scope>
    <source>
        <strain evidence="3">DSM 19015</strain>
    </source>
</reference>
<feature type="coiled-coil region" evidence="1">
    <location>
        <begin position="67"/>
        <end position="133"/>
    </location>
</feature>
<keyword evidence="4" id="KW-1185">Reference proteome</keyword>
<accession>A0ABQ4S3I9</accession>
<evidence type="ECO:0000256" key="1">
    <source>
        <dbReference type="SAM" id="Coils"/>
    </source>
</evidence>
<evidence type="ECO:0000313" key="3">
    <source>
        <dbReference type="EMBL" id="GJD96737.1"/>
    </source>
</evidence>
<comment type="caution">
    <text evidence="3">The sequence shown here is derived from an EMBL/GenBank/DDBJ whole genome shotgun (WGS) entry which is preliminary data.</text>
</comment>
<proteinExistence type="predicted"/>
<keyword evidence="1" id="KW-0175">Coiled coil</keyword>
<dbReference type="Gene3D" id="1.20.5.340">
    <property type="match status" value="1"/>
</dbReference>
<evidence type="ECO:0000256" key="2">
    <source>
        <dbReference type="SAM" id="MobiDB-lite"/>
    </source>
</evidence>
<organism evidence="3 4">
    <name type="scientific">Methylobacterium iners</name>
    <dbReference type="NCBI Taxonomy" id="418707"/>
    <lineage>
        <taxon>Bacteria</taxon>
        <taxon>Pseudomonadati</taxon>
        <taxon>Pseudomonadota</taxon>
        <taxon>Alphaproteobacteria</taxon>
        <taxon>Hyphomicrobiales</taxon>
        <taxon>Methylobacteriaceae</taxon>
        <taxon>Methylobacterium</taxon>
    </lineage>
</organism>
<feature type="region of interest" description="Disordered" evidence="2">
    <location>
        <begin position="38"/>
        <end position="60"/>
    </location>
</feature>
<protein>
    <recommendedName>
        <fullName evidence="5">ATPase</fullName>
    </recommendedName>
</protein>
<evidence type="ECO:0000313" key="4">
    <source>
        <dbReference type="Proteomes" id="UP001055125"/>
    </source>
</evidence>
<reference evidence="3" key="2">
    <citation type="submission" date="2021-08" db="EMBL/GenBank/DDBJ databases">
        <authorList>
            <person name="Tani A."/>
            <person name="Ola A."/>
            <person name="Ogura Y."/>
            <person name="Katsura K."/>
            <person name="Hayashi T."/>
        </authorList>
    </citation>
    <scope>NUCLEOTIDE SEQUENCE</scope>
    <source>
        <strain evidence="3">DSM 19015</strain>
    </source>
</reference>
<evidence type="ECO:0008006" key="5">
    <source>
        <dbReference type="Google" id="ProtNLM"/>
    </source>
</evidence>